<dbReference type="RefSeq" id="WP_002717951.1">
    <property type="nucleotide sequence ID" value="NZ_UFSI01000001.1"/>
</dbReference>
<evidence type="ECO:0000313" key="2">
    <source>
        <dbReference type="EMBL" id="SUU83170.1"/>
    </source>
</evidence>
<feature type="transmembrane region" description="Helical" evidence="1">
    <location>
        <begin position="79"/>
        <end position="97"/>
    </location>
</feature>
<gene>
    <name evidence="2" type="ORF">NCTC12722_00332</name>
</gene>
<keyword evidence="1" id="KW-1133">Transmembrane helix</keyword>
<accession>A0A380W2T4</accession>
<dbReference type="EMBL" id="UIGB01000001">
    <property type="protein sequence ID" value="SUU83170.1"/>
    <property type="molecule type" value="Genomic_DNA"/>
</dbReference>
<keyword evidence="1" id="KW-0812">Transmembrane</keyword>
<organism evidence="2 3">
    <name type="scientific">Afipia felis</name>
    <name type="common">Cat scratch disease bacillus</name>
    <dbReference type="NCBI Taxonomy" id="1035"/>
    <lineage>
        <taxon>Bacteria</taxon>
        <taxon>Pseudomonadati</taxon>
        <taxon>Pseudomonadota</taxon>
        <taxon>Alphaproteobacteria</taxon>
        <taxon>Hyphomicrobiales</taxon>
        <taxon>Nitrobacteraceae</taxon>
        <taxon>Afipia</taxon>
    </lineage>
</organism>
<evidence type="ECO:0000313" key="3">
    <source>
        <dbReference type="Proteomes" id="UP000254343"/>
    </source>
</evidence>
<feature type="transmembrane region" description="Helical" evidence="1">
    <location>
        <begin position="46"/>
        <end position="67"/>
    </location>
</feature>
<dbReference type="OrthoDB" id="10002481at2"/>
<name>A0A380W2T4_AFIFE</name>
<reference evidence="2 3" key="1">
    <citation type="submission" date="2018-06" db="EMBL/GenBank/DDBJ databases">
        <authorList>
            <consortium name="Pathogen Informatics"/>
            <person name="Doyle S."/>
        </authorList>
    </citation>
    <scope>NUCLEOTIDE SEQUENCE [LARGE SCALE GENOMIC DNA]</scope>
    <source>
        <strain evidence="2 3">NCTC12722</strain>
    </source>
</reference>
<sequence length="100" mass="10652">MVCTVAIPSLTCDKLTQMTLMPLPEIQPRKDAGPVRSGPRKGETNAPFMGVFGFSVLGLLLCCILGRLPISRDFLSTKILLIFMAAPVAAWLGFSLGGGE</sequence>
<dbReference type="AlphaFoldDB" id="A0A380W2T4"/>
<proteinExistence type="predicted"/>
<keyword evidence="1" id="KW-0472">Membrane</keyword>
<dbReference type="Proteomes" id="UP000254343">
    <property type="component" value="Unassembled WGS sequence"/>
</dbReference>
<protein>
    <submittedName>
        <fullName evidence="2">Uncharacterized protein</fullName>
    </submittedName>
</protein>
<evidence type="ECO:0000256" key="1">
    <source>
        <dbReference type="SAM" id="Phobius"/>
    </source>
</evidence>